<reference evidence="1" key="1">
    <citation type="journal article" date="2015" name="Nature">
        <title>Complex archaea that bridge the gap between prokaryotes and eukaryotes.</title>
        <authorList>
            <person name="Spang A."/>
            <person name="Saw J.H."/>
            <person name="Jorgensen S.L."/>
            <person name="Zaremba-Niedzwiedzka K."/>
            <person name="Martijn J."/>
            <person name="Lind A.E."/>
            <person name="van Eijk R."/>
            <person name="Schleper C."/>
            <person name="Guy L."/>
            <person name="Ettema T.J."/>
        </authorList>
    </citation>
    <scope>NUCLEOTIDE SEQUENCE</scope>
</reference>
<organism evidence="1">
    <name type="scientific">marine sediment metagenome</name>
    <dbReference type="NCBI Taxonomy" id="412755"/>
    <lineage>
        <taxon>unclassified sequences</taxon>
        <taxon>metagenomes</taxon>
        <taxon>ecological metagenomes</taxon>
    </lineage>
</organism>
<accession>A0A0F9SAK4</accession>
<evidence type="ECO:0000313" key="1">
    <source>
        <dbReference type="EMBL" id="KKN64084.1"/>
    </source>
</evidence>
<name>A0A0F9SAK4_9ZZZZ</name>
<comment type="caution">
    <text evidence="1">The sequence shown here is derived from an EMBL/GenBank/DDBJ whole genome shotgun (WGS) entry which is preliminary data.</text>
</comment>
<sequence>MKLKQAIALVLFRMFGLNPTSKFLPDKYLLPRIDTEWFYIGLTNIKSIRKTKYQSNNSDFKITIRMK</sequence>
<proteinExistence type="predicted"/>
<dbReference type="EMBL" id="LAZR01000568">
    <property type="protein sequence ID" value="KKN64084.1"/>
    <property type="molecule type" value="Genomic_DNA"/>
</dbReference>
<protein>
    <submittedName>
        <fullName evidence="1">Uncharacterized protein</fullName>
    </submittedName>
</protein>
<gene>
    <name evidence="1" type="ORF">LCGC14_0495110</name>
</gene>
<dbReference type="AlphaFoldDB" id="A0A0F9SAK4"/>